<protein>
    <submittedName>
        <fullName evidence="2">Uncharacterized protein</fullName>
    </submittedName>
</protein>
<dbReference type="Proteomes" id="UP000270866">
    <property type="component" value="Chromosome 7"/>
</dbReference>
<gene>
    <name evidence="2" type="ORF">BFJ65_g6277</name>
</gene>
<accession>A0A3L6NLX2</accession>
<evidence type="ECO:0000313" key="2">
    <source>
        <dbReference type="EMBL" id="RKK19560.1"/>
    </source>
</evidence>
<dbReference type="EMBL" id="MRCU01000004">
    <property type="protein sequence ID" value="RKK19560.1"/>
    <property type="molecule type" value="Genomic_DNA"/>
</dbReference>
<name>A0A3L6NLX2_FUSOX</name>
<sequence>MIYGFGGSAHKSLAFSANGSQEPGSSLVLRVQGRATE</sequence>
<organism evidence="2">
    <name type="scientific">Fusarium oxysporum f. sp. cepae</name>
    <dbReference type="NCBI Taxonomy" id="396571"/>
    <lineage>
        <taxon>Eukaryota</taxon>
        <taxon>Fungi</taxon>
        <taxon>Dikarya</taxon>
        <taxon>Ascomycota</taxon>
        <taxon>Pezizomycotina</taxon>
        <taxon>Sordariomycetes</taxon>
        <taxon>Hypocreomycetidae</taxon>
        <taxon>Hypocreales</taxon>
        <taxon>Nectriaceae</taxon>
        <taxon>Fusarium</taxon>
        <taxon>Fusarium oxysporum species complex</taxon>
    </lineage>
</organism>
<comment type="caution">
    <text evidence="2">The sequence shown here is derived from an EMBL/GenBank/DDBJ whole genome shotgun (WGS) entry which is preliminary data.</text>
</comment>
<feature type="compositionally biased region" description="Polar residues" evidence="1">
    <location>
        <begin position="15"/>
        <end position="24"/>
    </location>
</feature>
<dbReference type="AlphaFoldDB" id="A0A3L6NLX2"/>
<evidence type="ECO:0000256" key="1">
    <source>
        <dbReference type="SAM" id="MobiDB-lite"/>
    </source>
</evidence>
<feature type="region of interest" description="Disordered" evidence="1">
    <location>
        <begin position="15"/>
        <end position="37"/>
    </location>
</feature>
<proteinExistence type="predicted"/>
<reference evidence="2" key="1">
    <citation type="journal article" date="2018" name="Sci. Rep.">
        <title>Characterisation of pathogen-specific regions and novel effector candidates in Fusarium oxysporum f. sp. cepae.</title>
        <authorList>
            <person name="Armitage A.D."/>
            <person name="Taylor A."/>
            <person name="Sobczyk M.K."/>
            <person name="Baxter L."/>
            <person name="Greenfield B.P."/>
            <person name="Bates H.J."/>
            <person name="Wilson F."/>
            <person name="Jackson A.C."/>
            <person name="Ott S."/>
            <person name="Harrison R.J."/>
            <person name="Clarkson J.P."/>
        </authorList>
    </citation>
    <scope>NUCLEOTIDE SEQUENCE [LARGE SCALE GENOMIC DNA]</scope>
    <source>
        <strain evidence="2">FoC_Fus2</strain>
    </source>
</reference>